<dbReference type="InterPro" id="IPR010978">
    <property type="entry name" value="tRNA-bd_arm"/>
</dbReference>
<dbReference type="EC" id="6.1.1.20" evidence="13"/>
<keyword evidence="8 13" id="KW-0067">ATP-binding</keyword>
<dbReference type="GO" id="GO:0005524">
    <property type="term" value="F:ATP binding"/>
    <property type="evidence" value="ECO:0007669"/>
    <property type="project" value="UniProtKB-UniRule"/>
</dbReference>
<keyword evidence="6 13" id="KW-0479">Metal-binding</keyword>
<evidence type="ECO:0000256" key="12">
    <source>
        <dbReference type="ARBA" id="ARBA00049255"/>
    </source>
</evidence>
<dbReference type="Gene3D" id="3.30.930.10">
    <property type="entry name" value="Bira Bifunctional Protein, Domain 2"/>
    <property type="match status" value="1"/>
</dbReference>
<comment type="similarity">
    <text evidence="2 13">Belongs to the class-II aminoacyl-tRNA synthetase family. Phe-tRNA synthetase alpha subunit type 1 subfamily.</text>
</comment>
<dbReference type="PROSITE" id="PS50862">
    <property type="entry name" value="AA_TRNA_LIGASE_II"/>
    <property type="match status" value="1"/>
</dbReference>
<gene>
    <name evidence="13" type="primary">pheS</name>
    <name evidence="15" type="ORF">COX35_01200</name>
</gene>
<evidence type="ECO:0000256" key="8">
    <source>
        <dbReference type="ARBA" id="ARBA00022840"/>
    </source>
</evidence>
<keyword evidence="7 13" id="KW-0547">Nucleotide-binding</keyword>
<name>A0A2G9Z071_9BACT</name>
<reference evidence="15 16" key="1">
    <citation type="submission" date="2017-09" db="EMBL/GenBank/DDBJ databases">
        <title>Depth-based differentiation of microbial function through sediment-hosted aquifers and enrichment of novel symbionts in the deep terrestrial subsurface.</title>
        <authorList>
            <person name="Probst A.J."/>
            <person name="Ladd B."/>
            <person name="Jarett J.K."/>
            <person name="Geller-Mcgrath D.E."/>
            <person name="Sieber C.M."/>
            <person name="Emerson J.B."/>
            <person name="Anantharaman K."/>
            <person name="Thomas B.C."/>
            <person name="Malmstrom R."/>
            <person name="Stieglmeier M."/>
            <person name="Klingl A."/>
            <person name="Woyke T."/>
            <person name="Ryan C.M."/>
            <person name="Banfield J.F."/>
        </authorList>
    </citation>
    <scope>NUCLEOTIDE SEQUENCE [LARGE SCALE GENOMIC DNA]</scope>
    <source>
        <strain evidence="15">CG23_combo_of_CG06-09_8_20_14_all_37_18</strain>
    </source>
</reference>
<evidence type="ECO:0000256" key="10">
    <source>
        <dbReference type="ARBA" id="ARBA00022917"/>
    </source>
</evidence>
<dbReference type="GO" id="GO:0006432">
    <property type="term" value="P:phenylalanyl-tRNA aminoacylation"/>
    <property type="evidence" value="ECO:0007669"/>
    <property type="project" value="UniProtKB-UniRule"/>
</dbReference>
<dbReference type="HAMAP" id="MF_00281">
    <property type="entry name" value="Phe_tRNA_synth_alpha1"/>
    <property type="match status" value="1"/>
</dbReference>
<accession>A0A2G9Z071</accession>
<dbReference type="AlphaFoldDB" id="A0A2G9Z071"/>
<keyword evidence="9 13" id="KW-0460">Magnesium</keyword>
<comment type="subunit">
    <text evidence="3 13">Tetramer of two alpha and two beta subunits.</text>
</comment>
<dbReference type="GO" id="GO:0000049">
    <property type="term" value="F:tRNA binding"/>
    <property type="evidence" value="ECO:0007669"/>
    <property type="project" value="InterPro"/>
</dbReference>
<evidence type="ECO:0000256" key="3">
    <source>
        <dbReference type="ARBA" id="ARBA00011209"/>
    </source>
</evidence>
<dbReference type="InterPro" id="IPR022911">
    <property type="entry name" value="Phe_tRNA_ligase_alpha1_bac"/>
</dbReference>
<feature type="binding site" evidence="13">
    <location>
        <position position="255"/>
    </location>
    <ligand>
        <name>Mg(2+)</name>
        <dbReference type="ChEBI" id="CHEBI:18420"/>
        <note>shared with beta subunit</note>
    </ligand>
</feature>
<evidence type="ECO:0000256" key="1">
    <source>
        <dbReference type="ARBA" id="ARBA00004496"/>
    </source>
</evidence>
<dbReference type="FunFam" id="3.30.930.10:FF:000089">
    <property type="entry name" value="Phenylalanine--tRNA ligase alpha subunit"/>
    <property type="match status" value="1"/>
</dbReference>
<evidence type="ECO:0000259" key="14">
    <source>
        <dbReference type="PROSITE" id="PS50862"/>
    </source>
</evidence>
<evidence type="ECO:0000256" key="5">
    <source>
        <dbReference type="ARBA" id="ARBA00022598"/>
    </source>
</evidence>
<evidence type="ECO:0000256" key="9">
    <source>
        <dbReference type="ARBA" id="ARBA00022842"/>
    </source>
</evidence>
<dbReference type="PANTHER" id="PTHR11538:SF41">
    <property type="entry name" value="PHENYLALANINE--TRNA LIGASE, MITOCHONDRIAL"/>
    <property type="match status" value="1"/>
</dbReference>
<dbReference type="InterPro" id="IPR002319">
    <property type="entry name" value="Phenylalanyl-tRNA_Synthase"/>
</dbReference>
<evidence type="ECO:0000256" key="6">
    <source>
        <dbReference type="ARBA" id="ARBA00022723"/>
    </source>
</evidence>
<dbReference type="GO" id="GO:0000287">
    <property type="term" value="F:magnesium ion binding"/>
    <property type="evidence" value="ECO:0007669"/>
    <property type="project" value="UniProtKB-UniRule"/>
</dbReference>
<evidence type="ECO:0000256" key="4">
    <source>
        <dbReference type="ARBA" id="ARBA00022490"/>
    </source>
</evidence>
<dbReference type="Pfam" id="PF02912">
    <property type="entry name" value="Phe_tRNA-synt_N"/>
    <property type="match status" value="1"/>
</dbReference>
<dbReference type="NCBIfam" id="TIGR00468">
    <property type="entry name" value="pheS"/>
    <property type="match status" value="1"/>
</dbReference>
<comment type="catalytic activity">
    <reaction evidence="12 13">
        <text>tRNA(Phe) + L-phenylalanine + ATP = L-phenylalanyl-tRNA(Phe) + AMP + diphosphate + H(+)</text>
        <dbReference type="Rhea" id="RHEA:19413"/>
        <dbReference type="Rhea" id="RHEA-COMP:9668"/>
        <dbReference type="Rhea" id="RHEA-COMP:9699"/>
        <dbReference type="ChEBI" id="CHEBI:15378"/>
        <dbReference type="ChEBI" id="CHEBI:30616"/>
        <dbReference type="ChEBI" id="CHEBI:33019"/>
        <dbReference type="ChEBI" id="CHEBI:58095"/>
        <dbReference type="ChEBI" id="CHEBI:78442"/>
        <dbReference type="ChEBI" id="CHEBI:78531"/>
        <dbReference type="ChEBI" id="CHEBI:456215"/>
        <dbReference type="EC" id="6.1.1.20"/>
    </reaction>
</comment>
<organism evidence="15 16">
    <name type="scientific">Candidatus Nealsonbacteria bacterium CG23_combo_of_CG06-09_8_20_14_all_37_18</name>
    <dbReference type="NCBI Taxonomy" id="1974720"/>
    <lineage>
        <taxon>Bacteria</taxon>
        <taxon>Candidatus Nealsoniibacteriota</taxon>
    </lineage>
</organism>
<feature type="domain" description="Aminoacyl-transfer RNA synthetases class-II family profile" evidence="14">
    <location>
        <begin position="120"/>
        <end position="319"/>
    </location>
</feature>
<proteinExistence type="inferred from homology"/>
<dbReference type="EMBL" id="PCRQ01000028">
    <property type="protein sequence ID" value="PIP24353.1"/>
    <property type="molecule type" value="Genomic_DNA"/>
</dbReference>
<keyword evidence="11 13" id="KW-0030">Aminoacyl-tRNA synthetase</keyword>
<dbReference type="GO" id="GO:0004826">
    <property type="term" value="F:phenylalanine-tRNA ligase activity"/>
    <property type="evidence" value="ECO:0007669"/>
    <property type="project" value="UniProtKB-UniRule"/>
</dbReference>
<evidence type="ECO:0000256" key="13">
    <source>
        <dbReference type="HAMAP-Rule" id="MF_00281"/>
    </source>
</evidence>
<dbReference type="SUPFAM" id="SSF46589">
    <property type="entry name" value="tRNA-binding arm"/>
    <property type="match status" value="1"/>
</dbReference>
<comment type="subcellular location">
    <subcellularLocation>
        <location evidence="1 13">Cytoplasm</location>
    </subcellularLocation>
</comment>
<dbReference type="SUPFAM" id="SSF55681">
    <property type="entry name" value="Class II aaRS and biotin synthetases"/>
    <property type="match status" value="1"/>
</dbReference>
<comment type="cofactor">
    <cofactor evidence="13">
        <name>Mg(2+)</name>
        <dbReference type="ChEBI" id="CHEBI:18420"/>
    </cofactor>
    <text evidence="13">Binds 2 magnesium ions per tetramer.</text>
</comment>
<evidence type="ECO:0000256" key="7">
    <source>
        <dbReference type="ARBA" id="ARBA00022741"/>
    </source>
</evidence>
<evidence type="ECO:0000256" key="2">
    <source>
        <dbReference type="ARBA" id="ARBA00010207"/>
    </source>
</evidence>
<keyword evidence="5 13" id="KW-0436">Ligase</keyword>
<dbReference type="InterPro" id="IPR004529">
    <property type="entry name" value="Phe-tRNA-synth_IIc_asu"/>
</dbReference>
<dbReference type="InterPro" id="IPR006195">
    <property type="entry name" value="aa-tRNA-synth_II"/>
</dbReference>
<dbReference type="PANTHER" id="PTHR11538">
    <property type="entry name" value="PHENYLALANYL-TRNA SYNTHETASE"/>
    <property type="match status" value="1"/>
</dbReference>
<evidence type="ECO:0000313" key="16">
    <source>
        <dbReference type="Proteomes" id="UP000229952"/>
    </source>
</evidence>
<dbReference type="InterPro" id="IPR004188">
    <property type="entry name" value="Phe-tRNA_ligase_II_N"/>
</dbReference>
<keyword evidence="4 13" id="KW-0963">Cytoplasm</keyword>
<protein>
    <recommendedName>
        <fullName evidence="13">Phenylalanine--tRNA ligase alpha subunit</fullName>
        <ecNumber evidence="13">6.1.1.20</ecNumber>
    </recommendedName>
    <alternativeName>
        <fullName evidence="13">Phenylalanyl-tRNA synthetase alpha subunit</fullName>
        <shortName evidence="13">PheRS</shortName>
    </alternativeName>
</protein>
<sequence length="340" mass="39483">MAKINLKTLKNKAKKEIEKIKDLKGLNEVFNNYLGKKGELTLILRSLEKLPKAKRIKIGKAANELKNILKVEFDKKSQETKERIRKEAEKKEWIDITVPGERPVFGHLHPLTITRRKCEEIFQTMGFTVVEGPEIETEWYNFDALNIPKDHPARDLWDTFFLKNGLLLRTHTSPVQIRYMEKNNPPLRIIVPGTIFRHEATDVSHEFQVFQIEGLMVDKKISVANLKAIVGEFFRRFFEKEVQFRLRPDFFPFVEPGFDISVTCLICGGKGCPVCKKTGWLEMAGAGIVHPNVFKNSKLIAKDWQGWAFGFGLERLTMLKYKINDIRLFRSGDLRFLQQF</sequence>
<dbReference type="Pfam" id="PF01409">
    <property type="entry name" value="tRNA-synt_2d"/>
    <property type="match status" value="1"/>
</dbReference>
<dbReference type="Proteomes" id="UP000229952">
    <property type="component" value="Unassembled WGS sequence"/>
</dbReference>
<keyword evidence="10 13" id="KW-0648">Protein biosynthesis</keyword>
<evidence type="ECO:0000256" key="11">
    <source>
        <dbReference type="ARBA" id="ARBA00023146"/>
    </source>
</evidence>
<dbReference type="GO" id="GO:0005737">
    <property type="term" value="C:cytoplasm"/>
    <property type="evidence" value="ECO:0007669"/>
    <property type="project" value="UniProtKB-SubCell"/>
</dbReference>
<dbReference type="InterPro" id="IPR045864">
    <property type="entry name" value="aa-tRNA-synth_II/BPL/LPL"/>
</dbReference>
<comment type="caution">
    <text evidence="15">The sequence shown here is derived from an EMBL/GenBank/DDBJ whole genome shotgun (WGS) entry which is preliminary data.</text>
</comment>
<dbReference type="CDD" id="cd00496">
    <property type="entry name" value="PheRS_alpha_core"/>
    <property type="match status" value="1"/>
</dbReference>
<evidence type="ECO:0000313" key="15">
    <source>
        <dbReference type="EMBL" id="PIP24353.1"/>
    </source>
</evidence>